<name>A0A255ZUE4_9FLAO</name>
<dbReference type="Gene3D" id="2.60.40.2700">
    <property type="match status" value="1"/>
</dbReference>
<proteinExistence type="predicted"/>
<dbReference type="EMBL" id="NOXX01000186">
    <property type="protein sequence ID" value="OYQ45118.1"/>
    <property type="molecule type" value="Genomic_DNA"/>
</dbReference>
<organism evidence="2 3">
    <name type="scientific">Flavobacterium aurantiibacter</name>
    <dbReference type="NCBI Taxonomy" id="2023067"/>
    <lineage>
        <taxon>Bacteria</taxon>
        <taxon>Pseudomonadati</taxon>
        <taxon>Bacteroidota</taxon>
        <taxon>Flavobacteriia</taxon>
        <taxon>Flavobacteriales</taxon>
        <taxon>Flavobacteriaceae</taxon>
        <taxon>Flavobacterium</taxon>
    </lineage>
</organism>
<gene>
    <name evidence="2" type="ORF">CHX27_06725</name>
</gene>
<evidence type="ECO:0000313" key="2">
    <source>
        <dbReference type="EMBL" id="OYQ45118.1"/>
    </source>
</evidence>
<dbReference type="Pfam" id="PF23197">
    <property type="entry name" value="IG_AIR9"/>
    <property type="match status" value="1"/>
</dbReference>
<sequence length="1529" mass="159728">MKTRLQGIIPFLSLLALFLGMNSVSAQVILGRQDFETTPATPTLGFSNTGGGFSSGNNPAAGIPSNAPLFTDGARGFQSNNTTATLTFSNLDVTNYESKTISFRLAGMSINNSNGIDSGDLVTVAVSVDGGTTYSNEITVAGSTGNRTWSFAATGSVSQTYDGDNTPAAFTSNSGSGGISTVTLNIPNNINQVRLRITLLTDVANERYVIDDVRISGVLVTNNAPVASDVNFTGSLIVGQTLTGSYTYTDANDDLQGTSTFRWFRADNAAGLNEAPIANATGATYTLQPLDFNKFISFGVTPVAQSGTLTGSEVRSSRQGPIESLTNSASTITIDNTFTPLTNIDYAAHVGADVTATSPIIGQFVINDLPGTTADAFPTTLNAITFTGAGMGAVQRLAIYDSLGNEVAEIASATNPSFTGLTLSAPSGGTAVFSVRATFNTTVTDNTRIGLTVSNAVADAAGSIFATTNAGGAATSVAGNDNLIEVIATALTLTTNASTAVVNLAMLPAPVVQAVDVNGNRDLDFTGSISVTTTGVFAVASTNSVSANLGVATFSNIVHAAPGGTGLQLSFSGIGSPISSATFDVYNTLYANTISGSSPGNVNNYIANQFLDPNVTSTGISKGPGINGVTGDDRYNTNSYDASTTVVLSDYIQIQIAPIVGKQIDFTAILATFIRTPAGPRNFEVRSSVDNFQTVLWNVQMPAAASTIQYIIPIDDLVNISSAVQFRIYGFNSGTGNFAISNVSINGSVENTPNPSLNAAPGSIIDLNYALAAGPSASQTITVNAANLTPVDSFLTVTAPANFEVSTDNTTFASSVQLPYTGNSLTNAPVYVRLVSGLSANAYSGSVEISGGGTTSVFVTVSGTVYVPFTVPYFNAFNTQTLYNNAALQGFQYAATAFNAGGGGYAVLSINGTITAPAFDITGISQVEVSFDGATFGTPNGQTLTLEVSEDGTNYNTIGSITYLTSNFVNFRQTIDFSTFVGTTAYIRVRMSAGTNQSRFRNFYISTFTTWTGTSWTNGAPNSSVVALIDGDYNTAANGDINAKRLAVTSGDVLANGLGTISLVEDLAVNGGTVVFESGSNLIQQNNNYANAGNITVQRVANLKRQDYIYWGAPVTGQNLLDFSQFTLTNRFYTFNEPTNAFVNVDPAATAFVPGRGYMIRAANNHPSTNTNWTGTFEGVPNNGTYNVPVTRTTSGYNIIANPYPSPISCQSFVAANPNIGTLYFWAHITQGAGSAANYATWNGTGAAAPAGGATPNGTIQTGQGFLVQLPATPTITSVNFNNGMRIDDHANQFFRPGRQTLSQGSSQPNRLWIDLSSGETNYNQVLLGYVDGATAEFDTNFDGKMIGTNSAAIYTLLDNEKYTIQGKANPVDLADETALGFSTETAGNFTFTLANIDGIFANGQNIYIRDYATGTVHNLSEGPFTFASEIGTFNERFTIAFEPTTLSVNNPVESNNTVVAIRNNNGIQINAGSATLQQVTVFDITGRQITSAKASGNQTTVATNNLSNQVLLVKIVTDKGTVTKKLAY</sequence>
<comment type="caution">
    <text evidence="2">The sequence shown here is derived from an EMBL/GenBank/DDBJ whole genome shotgun (WGS) entry which is preliminary data.</text>
</comment>
<evidence type="ECO:0000313" key="3">
    <source>
        <dbReference type="Proteomes" id="UP000216035"/>
    </source>
</evidence>
<keyword evidence="3" id="KW-1185">Reference proteome</keyword>
<feature type="domain" description="AIR9-like A9" evidence="1">
    <location>
        <begin position="229"/>
        <end position="308"/>
    </location>
</feature>
<reference evidence="2 3" key="1">
    <citation type="submission" date="2017-07" db="EMBL/GenBank/DDBJ databases">
        <title>Flavobacterium cyanobacteriorum sp. nov., isolated from cyanobacterial aggregates in a eutrophic lake.</title>
        <authorList>
            <person name="Cai H."/>
        </authorList>
    </citation>
    <scope>NUCLEOTIDE SEQUENCE [LARGE SCALE GENOMIC DNA]</scope>
    <source>
        <strain evidence="2 3">TH167</strain>
    </source>
</reference>
<dbReference type="Proteomes" id="UP000216035">
    <property type="component" value="Unassembled WGS sequence"/>
</dbReference>
<dbReference type="NCBIfam" id="NF033708">
    <property type="entry name" value="T9SS_Cterm_ChiA"/>
    <property type="match status" value="1"/>
</dbReference>
<protein>
    <recommendedName>
        <fullName evidence="1">AIR9-like A9 domain-containing protein</fullName>
    </recommendedName>
</protein>
<dbReference type="OrthoDB" id="1652165at2"/>
<evidence type="ECO:0000259" key="1">
    <source>
        <dbReference type="Pfam" id="PF23197"/>
    </source>
</evidence>
<dbReference type="InterPro" id="IPR056284">
    <property type="entry name" value="AIR9-like_A9"/>
</dbReference>
<dbReference type="RefSeq" id="WP_094485997.1">
    <property type="nucleotide sequence ID" value="NZ_NOXX01000186.1"/>
</dbReference>
<accession>A0A255ZUE4</accession>